<keyword evidence="2" id="KW-1185">Reference proteome</keyword>
<gene>
    <name evidence="1" type="ORF">RFI_21206</name>
</gene>
<dbReference type="AlphaFoldDB" id="X6MSR1"/>
<protein>
    <submittedName>
        <fullName evidence="1">Uncharacterized protein</fullName>
    </submittedName>
</protein>
<reference evidence="1 2" key="1">
    <citation type="journal article" date="2013" name="Curr. Biol.">
        <title>The Genome of the Foraminiferan Reticulomyxa filosa.</title>
        <authorList>
            <person name="Glockner G."/>
            <person name="Hulsmann N."/>
            <person name="Schleicher M."/>
            <person name="Noegel A.A."/>
            <person name="Eichinger L."/>
            <person name="Gallinger C."/>
            <person name="Pawlowski J."/>
            <person name="Sierra R."/>
            <person name="Euteneuer U."/>
            <person name="Pillet L."/>
            <person name="Moustafa A."/>
            <person name="Platzer M."/>
            <person name="Groth M."/>
            <person name="Szafranski K."/>
            <person name="Schliwa M."/>
        </authorList>
    </citation>
    <scope>NUCLEOTIDE SEQUENCE [LARGE SCALE GENOMIC DNA]</scope>
</reference>
<evidence type="ECO:0000313" key="2">
    <source>
        <dbReference type="Proteomes" id="UP000023152"/>
    </source>
</evidence>
<accession>X6MSR1</accession>
<proteinExistence type="predicted"/>
<comment type="caution">
    <text evidence="1">The sequence shown here is derived from an EMBL/GenBank/DDBJ whole genome shotgun (WGS) entry which is preliminary data.</text>
</comment>
<sequence>MVEGTAMRTIVTRTIGGKCGWWTCSRNGRSTCRNTACTTLETKTHCSLLLGRKLFGKRMSKQRRQEMLQCCSEREAARARAKVNVLGLVLVDHIASFSAEGGVSVPNNDRCDDEQENSVIDSDFIAIQIQRNWVLDFDIAYSPVLADSRSHLKGNYAKMEQHKRTYVRIAIKINLNMNNTVTLSFELPILFYDPNKAALILDTLTVDEKENTIVNFHMWLQEIVVIYKEYHHYIQIIRLNDHCILMETFILNFSYHIHLLKKILTTKILFCISLLSLKRIFILKILKMNNVEFVHFKNIKFKIKIKKQSGVKTKKTSNFFVSPTTKINQLLLLTKRIPFPS</sequence>
<evidence type="ECO:0000313" key="1">
    <source>
        <dbReference type="EMBL" id="ETO16150.1"/>
    </source>
</evidence>
<name>X6MSR1_RETFI</name>
<organism evidence="1 2">
    <name type="scientific">Reticulomyxa filosa</name>
    <dbReference type="NCBI Taxonomy" id="46433"/>
    <lineage>
        <taxon>Eukaryota</taxon>
        <taxon>Sar</taxon>
        <taxon>Rhizaria</taxon>
        <taxon>Retaria</taxon>
        <taxon>Foraminifera</taxon>
        <taxon>Monothalamids</taxon>
        <taxon>Reticulomyxidae</taxon>
        <taxon>Reticulomyxa</taxon>
    </lineage>
</organism>
<dbReference type="EMBL" id="ASPP01018523">
    <property type="protein sequence ID" value="ETO16150.1"/>
    <property type="molecule type" value="Genomic_DNA"/>
</dbReference>
<dbReference type="Proteomes" id="UP000023152">
    <property type="component" value="Unassembled WGS sequence"/>
</dbReference>